<evidence type="ECO:0000256" key="1">
    <source>
        <dbReference type="SAM" id="MobiDB-lite"/>
    </source>
</evidence>
<keyword evidence="4" id="KW-1185">Reference proteome</keyword>
<evidence type="ECO:0000259" key="2">
    <source>
        <dbReference type="Pfam" id="PF25560"/>
    </source>
</evidence>
<sequence length="927" mass="99557">MAAMVEGGKMASKVAKEFMVVTRRSTAMPNAGSGSNGANGGASANVFISVSEMDLDTLIGLSWDISGGKGGLSGTHGEPGDGGIGGKGGNGCSCGETREPQALQVLRAIGLDSTSAGVQPAPMDPVKSELLQVISYDVVDENEDKINEPGEHLLIRNIRVQNFEPIASEPLILPPNIPVGATVDVPGTLRTYIRNETVARAWNEPLCAKDHVSLIASFGRLNRAIPEFNMIRREIGIMYPLVLTSPKVLASVAKGDVVRFHWALKNNSTKAYGVAGGLRRGAATCLSDPQGVFNLSHATDGGREAIDELDFLEPGAEVPIDQDFTVSQYAGDYSYGDLRLDLQLSDPNPAVATKRVIMSYDIRMQVSGKYSHDPLSQFLLVVNSHTPLHAIHQTRRFIWNNLGLRVDTFNVSLVGSYTLPETQESVLRRYIGKSIIVFGNHFKFFDAGSRDPWSFLDPWEVSLLAKASTSFLFASTVNMQGLKGWGDMIAFPMYVGGHVEGHRAKTVKELVGSIHKEDQDVRVAASVAHTLSGQSASGTVKQMNKKLPLRRFATLKEGASSLAVIEGLPKTAQVFASVLGFSEGLQIPDYHAFMIVRSLPFYAQSRMFWNLAGKMGQVVPHHVLYGGLPGFQPLPNMNPTQFVIERKYCEAIGWAIESRIGTEVARFCSRSGWPHGIPGPILLDQLPLLSQFFKAAPQSAVITAAEGNEFLVQTLGTIYASALNIGFGRFVTQRVIRLGSRKAQLRPKILQAIRKALEACAPGHTATMLGAVEAAAKRTKDEIKGTKGKKTLGPLCAKRLALATRTAGADFVDLNTEINKISIKVKGPTASEMRTKHHGAIMGRSNDEGHAKAVLKERVVTDQVELDDIEAAPSPSTSPLVSVLEANAEAAQVPTLNTPELAAAAAAISTNVKATPVVAVAELAAHT</sequence>
<gene>
    <name evidence="3" type="ORF">BDY21DRAFT_365605</name>
</gene>
<feature type="region of interest" description="Disordered" evidence="1">
    <location>
        <begin position="71"/>
        <end position="92"/>
    </location>
</feature>
<dbReference type="AlphaFoldDB" id="A0A6A6NV93"/>
<protein>
    <recommendedName>
        <fullName evidence="2">DUF7932 domain-containing protein</fullName>
    </recommendedName>
</protein>
<proteinExistence type="predicted"/>
<accession>A0A6A6NV93</accession>
<organism evidence="3 4">
    <name type="scientific">Lineolata rhizophorae</name>
    <dbReference type="NCBI Taxonomy" id="578093"/>
    <lineage>
        <taxon>Eukaryota</taxon>
        <taxon>Fungi</taxon>
        <taxon>Dikarya</taxon>
        <taxon>Ascomycota</taxon>
        <taxon>Pezizomycotina</taxon>
        <taxon>Dothideomycetes</taxon>
        <taxon>Dothideomycetes incertae sedis</taxon>
        <taxon>Lineolatales</taxon>
        <taxon>Lineolataceae</taxon>
        <taxon>Lineolata</taxon>
    </lineage>
</organism>
<dbReference type="InterPro" id="IPR057692">
    <property type="entry name" value="DUF7932"/>
</dbReference>
<name>A0A6A6NV93_9PEZI</name>
<feature type="domain" description="DUF7932" evidence="2">
    <location>
        <begin position="162"/>
        <end position="239"/>
    </location>
</feature>
<dbReference type="OrthoDB" id="5319158at2759"/>
<reference evidence="3" key="1">
    <citation type="journal article" date="2020" name="Stud. Mycol.">
        <title>101 Dothideomycetes genomes: a test case for predicting lifestyles and emergence of pathogens.</title>
        <authorList>
            <person name="Haridas S."/>
            <person name="Albert R."/>
            <person name="Binder M."/>
            <person name="Bloem J."/>
            <person name="Labutti K."/>
            <person name="Salamov A."/>
            <person name="Andreopoulos B."/>
            <person name="Baker S."/>
            <person name="Barry K."/>
            <person name="Bills G."/>
            <person name="Bluhm B."/>
            <person name="Cannon C."/>
            <person name="Castanera R."/>
            <person name="Culley D."/>
            <person name="Daum C."/>
            <person name="Ezra D."/>
            <person name="Gonzalez J."/>
            <person name="Henrissat B."/>
            <person name="Kuo A."/>
            <person name="Liang C."/>
            <person name="Lipzen A."/>
            <person name="Lutzoni F."/>
            <person name="Magnuson J."/>
            <person name="Mondo S."/>
            <person name="Nolan M."/>
            <person name="Ohm R."/>
            <person name="Pangilinan J."/>
            <person name="Park H.-J."/>
            <person name="Ramirez L."/>
            <person name="Alfaro M."/>
            <person name="Sun H."/>
            <person name="Tritt A."/>
            <person name="Yoshinaga Y."/>
            <person name="Zwiers L.-H."/>
            <person name="Turgeon B."/>
            <person name="Goodwin S."/>
            <person name="Spatafora J."/>
            <person name="Crous P."/>
            <person name="Grigoriev I."/>
        </authorList>
    </citation>
    <scope>NUCLEOTIDE SEQUENCE</scope>
    <source>
        <strain evidence="3">ATCC 16933</strain>
    </source>
</reference>
<dbReference type="EMBL" id="MU001687">
    <property type="protein sequence ID" value="KAF2455404.1"/>
    <property type="molecule type" value="Genomic_DNA"/>
</dbReference>
<feature type="compositionally biased region" description="Gly residues" evidence="1">
    <location>
        <begin position="80"/>
        <end position="92"/>
    </location>
</feature>
<dbReference type="Proteomes" id="UP000799766">
    <property type="component" value="Unassembled WGS sequence"/>
</dbReference>
<dbReference type="Pfam" id="PF25560">
    <property type="entry name" value="DUF7932"/>
    <property type="match status" value="1"/>
</dbReference>
<evidence type="ECO:0000313" key="4">
    <source>
        <dbReference type="Proteomes" id="UP000799766"/>
    </source>
</evidence>
<evidence type="ECO:0000313" key="3">
    <source>
        <dbReference type="EMBL" id="KAF2455404.1"/>
    </source>
</evidence>